<organism evidence="2 3">
    <name type="scientific">Strawberry lethal yellows phytoplasma (CPA) str. NZSb11</name>
    <dbReference type="NCBI Taxonomy" id="980422"/>
    <lineage>
        <taxon>Bacteria</taxon>
        <taxon>Bacillati</taxon>
        <taxon>Mycoplasmatota</taxon>
        <taxon>Mollicutes</taxon>
        <taxon>Acholeplasmatales</taxon>
        <taxon>Acholeplasmataceae</taxon>
        <taxon>Candidatus Phytoplasma</taxon>
        <taxon>16SrXII (Stolbur group)</taxon>
    </lineage>
</organism>
<reference evidence="2 3" key="1">
    <citation type="journal article" date="2013" name="BMC Genomics">
        <title>Comparison of the complete genome sequence of two closely related isolates of 'Candidatus Phytoplasma australiense' reveals genome plasticity.</title>
        <authorList>
            <person name="Andersen M.T."/>
            <person name="Liefting L.W."/>
            <person name="Havukkala I."/>
            <person name="Beever R.E."/>
        </authorList>
    </citation>
    <scope>NUCLEOTIDE SEQUENCE [LARGE SCALE GENOMIC DNA]</scope>
    <source>
        <strain evidence="2 3">NZSb11</strain>
    </source>
</reference>
<name>R4RWH5_PHYAS</name>
<dbReference type="Gene3D" id="3.30.1240.10">
    <property type="match status" value="1"/>
</dbReference>
<dbReference type="SUPFAM" id="SSF56784">
    <property type="entry name" value="HAD-like"/>
    <property type="match status" value="1"/>
</dbReference>
<dbReference type="Proteomes" id="UP000013941">
    <property type="component" value="Chromosome"/>
</dbReference>
<dbReference type="PATRIC" id="fig|980422.3.peg.280"/>
<dbReference type="GO" id="GO:0016791">
    <property type="term" value="F:phosphatase activity"/>
    <property type="evidence" value="ECO:0007669"/>
    <property type="project" value="TreeGrafter"/>
</dbReference>
<protein>
    <submittedName>
        <fullName evidence="2">Peptidyl-Prolyl Cis-Trans Isomerase</fullName>
    </submittedName>
</protein>
<dbReference type="Pfam" id="PF08282">
    <property type="entry name" value="Hydrolase_3"/>
    <property type="match status" value="1"/>
</dbReference>
<accession>R4RWH5</accession>
<keyword evidence="2" id="KW-0413">Isomerase</keyword>
<sequence>MIFIFKDNNKEFFLKMKPAKKMFFFDIDGTLLSSKYKQIFSQTTEAIKKLAKQPEVILGIATGRNIKRIDVLGDLLPYFKHLILFNGGLTKVFDKIIDDRPFKKEVVQELITKAHEAKIYIGLTGFDQEIIPSEKDLIPTSLQKLYFTNKNSLVDPEFHLHNNVYQVWLFEPNRQKLDNFLKDFPYLQKYYWGSAAGADLVPANVNKVTGIKLIKDLYKDYQLICVGDGHNDVDMLKYADIGIGMSNTSCQEVKDNADLLAPSVDNNKFYDFLKENNLI</sequence>
<evidence type="ECO:0000256" key="1">
    <source>
        <dbReference type="ARBA" id="ARBA00022801"/>
    </source>
</evidence>
<dbReference type="PANTHER" id="PTHR10000:SF57">
    <property type="entry name" value="KANOSAMINE-6-PHOSPHATE PHOSPHATASE"/>
    <property type="match status" value="1"/>
</dbReference>
<gene>
    <name evidence="2" type="primary">yidA</name>
    <name evidence="2" type="ORF">SLY_0300</name>
</gene>
<dbReference type="HOGENOM" id="CLU_044146_7_0_14"/>
<dbReference type="GO" id="GO:0005829">
    <property type="term" value="C:cytosol"/>
    <property type="evidence" value="ECO:0007669"/>
    <property type="project" value="TreeGrafter"/>
</dbReference>
<dbReference type="EMBL" id="CP002548">
    <property type="protein sequence ID" value="AGL90222.1"/>
    <property type="molecule type" value="Genomic_DNA"/>
</dbReference>
<dbReference type="InterPro" id="IPR023214">
    <property type="entry name" value="HAD_sf"/>
</dbReference>
<dbReference type="InterPro" id="IPR036412">
    <property type="entry name" value="HAD-like_sf"/>
</dbReference>
<dbReference type="KEGG" id="nzs:SLY_0300"/>
<dbReference type="NCBIfam" id="TIGR01484">
    <property type="entry name" value="HAD-SF-IIB"/>
    <property type="match status" value="1"/>
</dbReference>
<evidence type="ECO:0000313" key="2">
    <source>
        <dbReference type="EMBL" id="AGL90222.1"/>
    </source>
</evidence>
<dbReference type="AlphaFoldDB" id="R4RWH5"/>
<keyword evidence="3" id="KW-1185">Reference proteome</keyword>
<dbReference type="InterPro" id="IPR006379">
    <property type="entry name" value="HAD-SF_hydro_IIB"/>
</dbReference>
<dbReference type="GO" id="GO:0016853">
    <property type="term" value="F:isomerase activity"/>
    <property type="evidence" value="ECO:0007669"/>
    <property type="project" value="UniProtKB-KW"/>
</dbReference>
<evidence type="ECO:0000313" key="3">
    <source>
        <dbReference type="Proteomes" id="UP000013941"/>
    </source>
</evidence>
<dbReference type="Gene3D" id="3.40.50.1000">
    <property type="entry name" value="HAD superfamily/HAD-like"/>
    <property type="match status" value="1"/>
</dbReference>
<keyword evidence="1" id="KW-0378">Hydrolase</keyword>
<dbReference type="PANTHER" id="PTHR10000">
    <property type="entry name" value="PHOSPHOSERINE PHOSPHATASE"/>
    <property type="match status" value="1"/>
</dbReference>
<proteinExistence type="predicted"/>
<dbReference type="GO" id="GO:0000287">
    <property type="term" value="F:magnesium ion binding"/>
    <property type="evidence" value="ECO:0007669"/>
    <property type="project" value="TreeGrafter"/>
</dbReference>